<feature type="region of interest" description="Disordered" evidence="1">
    <location>
        <begin position="39"/>
        <end position="65"/>
    </location>
</feature>
<dbReference type="PANTHER" id="PTHR31589">
    <property type="entry name" value="PROTEIN, PUTATIVE (DUF239)-RELATED-RELATED"/>
    <property type="match status" value="1"/>
</dbReference>
<dbReference type="AlphaFoldDB" id="A0A8J5WJH2"/>
<evidence type="ECO:0000259" key="2">
    <source>
        <dbReference type="PROSITE" id="PS52045"/>
    </source>
</evidence>
<feature type="compositionally biased region" description="Polar residues" evidence="1">
    <location>
        <begin position="39"/>
        <end position="58"/>
    </location>
</feature>
<dbReference type="InterPro" id="IPR025521">
    <property type="entry name" value="Neprosin_propep"/>
</dbReference>
<dbReference type="PROSITE" id="PS52045">
    <property type="entry name" value="NEPROSIN_PEP_CD"/>
    <property type="match status" value="1"/>
</dbReference>
<protein>
    <recommendedName>
        <fullName evidence="2">Neprosin PEP catalytic domain-containing protein</fullName>
    </recommendedName>
</protein>
<comment type="caution">
    <text evidence="3">The sequence shown here is derived from an EMBL/GenBank/DDBJ whole genome shotgun (WGS) entry which is preliminary data.</text>
</comment>
<keyword evidence="4" id="KW-1185">Reference proteome</keyword>
<dbReference type="Pfam" id="PF14365">
    <property type="entry name" value="Neprosin_AP"/>
    <property type="match status" value="1"/>
</dbReference>
<dbReference type="PANTHER" id="PTHR31589:SF251">
    <property type="entry name" value="OS11G0284600 PROTEIN"/>
    <property type="match status" value="1"/>
</dbReference>
<dbReference type="Proteomes" id="UP000729402">
    <property type="component" value="Unassembled WGS sequence"/>
</dbReference>
<gene>
    <name evidence="3" type="ORF">GUJ93_ZPchr0011g27423</name>
</gene>
<proteinExistence type="predicted"/>
<dbReference type="EMBL" id="JAAALK010000081">
    <property type="protein sequence ID" value="KAG8089631.1"/>
    <property type="molecule type" value="Genomic_DNA"/>
</dbReference>
<evidence type="ECO:0000313" key="3">
    <source>
        <dbReference type="EMBL" id="KAG8089631.1"/>
    </source>
</evidence>
<dbReference type="Pfam" id="PF03080">
    <property type="entry name" value="Neprosin"/>
    <property type="match status" value="1"/>
</dbReference>
<reference evidence="3" key="1">
    <citation type="journal article" date="2021" name="bioRxiv">
        <title>Whole Genome Assembly and Annotation of Northern Wild Rice, Zizania palustris L., Supports a Whole Genome Duplication in the Zizania Genus.</title>
        <authorList>
            <person name="Haas M."/>
            <person name="Kono T."/>
            <person name="Macchietto M."/>
            <person name="Millas R."/>
            <person name="McGilp L."/>
            <person name="Shao M."/>
            <person name="Duquette J."/>
            <person name="Hirsch C.N."/>
            <person name="Kimball J."/>
        </authorList>
    </citation>
    <scope>NUCLEOTIDE SEQUENCE</scope>
    <source>
        <tissue evidence="3">Fresh leaf tissue</tissue>
    </source>
</reference>
<dbReference type="OrthoDB" id="1858978at2759"/>
<organism evidence="3 4">
    <name type="scientific">Zizania palustris</name>
    <name type="common">Northern wild rice</name>
    <dbReference type="NCBI Taxonomy" id="103762"/>
    <lineage>
        <taxon>Eukaryota</taxon>
        <taxon>Viridiplantae</taxon>
        <taxon>Streptophyta</taxon>
        <taxon>Embryophyta</taxon>
        <taxon>Tracheophyta</taxon>
        <taxon>Spermatophyta</taxon>
        <taxon>Magnoliopsida</taxon>
        <taxon>Liliopsida</taxon>
        <taxon>Poales</taxon>
        <taxon>Poaceae</taxon>
        <taxon>BOP clade</taxon>
        <taxon>Oryzoideae</taxon>
        <taxon>Oryzeae</taxon>
        <taxon>Zizaniinae</taxon>
        <taxon>Zizania</taxon>
    </lineage>
</organism>
<name>A0A8J5WJH2_ZIZPA</name>
<accession>A0A8J5WJH2</accession>
<dbReference type="InterPro" id="IPR004314">
    <property type="entry name" value="Neprosin"/>
</dbReference>
<evidence type="ECO:0000256" key="1">
    <source>
        <dbReference type="SAM" id="MobiDB-lite"/>
    </source>
</evidence>
<reference evidence="3" key="2">
    <citation type="submission" date="2021-02" db="EMBL/GenBank/DDBJ databases">
        <authorList>
            <person name="Kimball J.A."/>
            <person name="Haas M.W."/>
            <person name="Macchietto M."/>
            <person name="Kono T."/>
            <person name="Duquette J."/>
            <person name="Shao M."/>
        </authorList>
    </citation>
    <scope>NUCLEOTIDE SEQUENCE</scope>
    <source>
        <tissue evidence="3">Fresh leaf tissue</tissue>
    </source>
</reference>
<dbReference type="InterPro" id="IPR053168">
    <property type="entry name" value="Glutamic_endopeptidase"/>
</dbReference>
<feature type="domain" description="Neprosin PEP catalytic" evidence="2">
    <location>
        <begin position="97"/>
        <end position="350"/>
    </location>
</feature>
<evidence type="ECO:0000313" key="4">
    <source>
        <dbReference type="Proteomes" id="UP000729402"/>
    </source>
</evidence>
<sequence>MISFLKKLQTEYGQQFQCVDFYEQPSFRLPYVKNHTYQVQPSMPSPPSKSAVNKSRSPSAKADSINCPNGTVPVLTSYNSSSGIRYFGQIRAFGGYQSGNSGGGNLAAFATRLSSYYGAQATISVWEPDLGPGDAPRSSGSVLTMHNGENTKLSGLYVGLFVDPYLYGDDRVHLEVGWLPFDEQSNYGAACVNLLCPGFVQLSSNVVAGNIVEPPSMVDGNDMVIQVRVYKAQDENWYLLFGEDEELVGYWPNQLLPHMYEAASIVSWGGITNAAPGEPFPPMGSGRSPEEGRGKAAYFINAMVAHMSNQLLAPDLTMIFMAETYPECKQLGQPDTDGGLEFYYGGAGCSPS</sequence>